<keyword evidence="3" id="KW-1185">Reference proteome</keyword>
<dbReference type="Proteomes" id="UP000187209">
    <property type="component" value="Unassembled WGS sequence"/>
</dbReference>
<accession>A0A1R2BMT7</accession>
<comment type="caution">
    <text evidence="2">The sequence shown here is derived from an EMBL/GenBank/DDBJ whole genome shotgun (WGS) entry which is preliminary data.</text>
</comment>
<sequence length="237" mass="27597">MSQELIRLKKISDIRKKTLSIIKSTVYKKQLSVRFEDQKPIQTIKNLSQDIDQISHSIDSYFPLNSHDQHPSHHTSVSENPTNHTKYPSPFPSKSESSNEYNNYIYCKNQILKLLEKQSKNRINNSDLHASLEKSKITDEELNIYKKEPDRTETPNDMKVRNLINQSEAYGLDVKIVKKGRIFKPPERKTPTLMKIYPSKPQEEDRISPKIVKQNTPLRKQGKRLKMKIGKDVIISV</sequence>
<feature type="compositionally biased region" description="Polar residues" evidence="1">
    <location>
        <begin position="74"/>
        <end position="86"/>
    </location>
</feature>
<reference evidence="2 3" key="1">
    <citation type="submission" date="2016-11" db="EMBL/GenBank/DDBJ databases">
        <title>The macronuclear genome of Stentor coeruleus: a giant cell with tiny introns.</title>
        <authorList>
            <person name="Slabodnick M."/>
            <person name="Ruby J.G."/>
            <person name="Reiff S.B."/>
            <person name="Swart E.C."/>
            <person name="Gosai S."/>
            <person name="Prabakaran S."/>
            <person name="Witkowska E."/>
            <person name="Larue G.E."/>
            <person name="Fisher S."/>
            <person name="Freeman R.M."/>
            <person name="Gunawardena J."/>
            <person name="Chu W."/>
            <person name="Stover N.A."/>
            <person name="Gregory B.D."/>
            <person name="Nowacki M."/>
            <person name="Derisi J."/>
            <person name="Roy S.W."/>
            <person name="Marshall W.F."/>
            <person name="Sood P."/>
        </authorList>
    </citation>
    <scope>NUCLEOTIDE SEQUENCE [LARGE SCALE GENOMIC DNA]</scope>
    <source>
        <strain evidence="2">WM001</strain>
    </source>
</reference>
<dbReference type="AlphaFoldDB" id="A0A1R2BMT7"/>
<evidence type="ECO:0000313" key="2">
    <source>
        <dbReference type="EMBL" id="OMJ78078.1"/>
    </source>
</evidence>
<protein>
    <submittedName>
        <fullName evidence="2">Uncharacterized protein</fullName>
    </submittedName>
</protein>
<dbReference type="EMBL" id="MPUH01000540">
    <property type="protein sequence ID" value="OMJ78078.1"/>
    <property type="molecule type" value="Genomic_DNA"/>
</dbReference>
<name>A0A1R2BMT7_9CILI</name>
<proteinExistence type="predicted"/>
<organism evidence="2 3">
    <name type="scientific">Stentor coeruleus</name>
    <dbReference type="NCBI Taxonomy" id="5963"/>
    <lineage>
        <taxon>Eukaryota</taxon>
        <taxon>Sar</taxon>
        <taxon>Alveolata</taxon>
        <taxon>Ciliophora</taxon>
        <taxon>Postciliodesmatophora</taxon>
        <taxon>Heterotrichea</taxon>
        <taxon>Heterotrichida</taxon>
        <taxon>Stentoridae</taxon>
        <taxon>Stentor</taxon>
    </lineage>
</organism>
<evidence type="ECO:0000256" key="1">
    <source>
        <dbReference type="SAM" id="MobiDB-lite"/>
    </source>
</evidence>
<evidence type="ECO:0000313" key="3">
    <source>
        <dbReference type="Proteomes" id="UP000187209"/>
    </source>
</evidence>
<feature type="region of interest" description="Disordered" evidence="1">
    <location>
        <begin position="61"/>
        <end position="97"/>
    </location>
</feature>
<gene>
    <name evidence="2" type="ORF">SteCoe_22187</name>
</gene>